<dbReference type="EMBL" id="QZVS01000079">
    <property type="protein sequence ID" value="RJT88863.1"/>
    <property type="molecule type" value="Genomic_DNA"/>
</dbReference>
<reference evidence="1 2" key="1">
    <citation type="submission" date="2018-09" db="EMBL/GenBank/DDBJ databases">
        <title>Novel species of Cryobacterium.</title>
        <authorList>
            <person name="Liu Q."/>
            <person name="Xin Y.-H."/>
        </authorList>
    </citation>
    <scope>NUCLEOTIDE SEQUENCE [LARGE SCALE GENOMIC DNA]</scope>
    <source>
        <strain evidence="1 2">Hh39</strain>
    </source>
</reference>
<gene>
    <name evidence="1" type="ORF">D6T64_08750</name>
</gene>
<accession>A0A3A5MPI1</accession>
<name>A0A3A5MPI1_9MICO</name>
<organism evidence="1 2">
    <name type="scientific">Cryobacterium melibiosiphilum</name>
    <dbReference type="NCBI Taxonomy" id="995039"/>
    <lineage>
        <taxon>Bacteria</taxon>
        <taxon>Bacillati</taxon>
        <taxon>Actinomycetota</taxon>
        <taxon>Actinomycetes</taxon>
        <taxon>Micrococcales</taxon>
        <taxon>Microbacteriaceae</taxon>
        <taxon>Cryobacterium</taxon>
    </lineage>
</organism>
<comment type="caution">
    <text evidence="1">The sequence shown here is derived from an EMBL/GenBank/DDBJ whole genome shotgun (WGS) entry which is preliminary data.</text>
</comment>
<keyword evidence="2" id="KW-1185">Reference proteome</keyword>
<evidence type="ECO:0000313" key="1">
    <source>
        <dbReference type="EMBL" id="RJT88863.1"/>
    </source>
</evidence>
<sequence>MEQDFQDWIEHRRGRDRELLGWLRPAGDGFVVVDLLGRDRSEVVDWLTGEEALESLGIGYLADPYELRLDSGQWLRVRITEVSAHTISVKRDDWGAIDIPQLNFTVSFPAIDELRALA</sequence>
<dbReference type="AlphaFoldDB" id="A0A3A5MPI1"/>
<proteinExistence type="predicted"/>
<protein>
    <submittedName>
        <fullName evidence="1">Uncharacterized protein</fullName>
    </submittedName>
</protein>
<evidence type="ECO:0000313" key="2">
    <source>
        <dbReference type="Proteomes" id="UP000272015"/>
    </source>
</evidence>
<dbReference type="Proteomes" id="UP000272015">
    <property type="component" value="Unassembled WGS sequence"/>
</dbReference>
<dbReference type="OrthoDB" id="68692at2"/>
<dbReference type="RefSeq" id="WP_119974310.1">
    <property type="nucleotide sequence ID" value="NZ_JBHSQA010000003.1"/>
</dbReference>